<feature type="transmembrane region" description="Helical" evidence="1">
    <location>
        <begin position="534"/>
        <end position="553"/>
    </location>
</feature>
<feature type="transmembrane region" description="Helical" evidence="1">
    <location>
        <begin position="731"/>
        <end position="749"/>
    </location>
</feature>
<keyword evidence="3" id="KW-1185">Reference proteome</keyword>
<feature type="transmembrane region" description="Helical" evidence="1">
    <location>
        <begin position="459"/>
        <end position="478"/>
    </location>
</feature>
<feature type="transmembrane region" description="Helical" evidence="1">
    <location>
        <begin position="707"/>
        <end position="725"/>
    </location>
</feature>
<accession>R4KM12</accession>
<dbReference type="RefSeq" id="WP_006521982.1">
    <property type="nucleotide sequence ID" value="NC_021184.1"/>
</dbReference>
<feature type="transmembrane region" description="Helical" evidence="1">
    <location>
        <begin position="585"/>
        <end position="605"/>
    </location>
</feature>
<dbReference type="EMBL" id="CP003273">
    <property type="protein sequence ID" value="AGL01555.1"/>
    <property type="molecule type" value="Genomic_DNA"/>
</dbReference>
<evidence type="ECO:0000256" key="1">
    <source>
        <dbReference type="SAM" id="Phobius"/>
    </source>
</evidence>
<dbReference type="eggNOG" id="COG3119">
    <property type="taxonomic scope" value="Bacteria"/>
</dbReference>
<name>R4KM12_9FIRM</name>
<protein>
    <submittedName>
        <fullName evidence="2">Uncharacterized protein</fullName>
    </submittedName>
</protein>
<dbReference type="KEGG" id="dgi:Desgi_2121"/>
<feature type="transmembrane region" description="Helical" evidence="1">
    <location>
        <begin position="612"/>
        <end position="629"/>
    </location>
</feature>
<feature type="transmembrane region" description="Helical" evidence="1">
    <location>
        <begin position="560"/>
        <end position="579"/>
    </location>
</feature>
<keyword evidence="1" id="KW-0812">Transmembrane</keyword>
<proteinExistence type="predicted"/>
<gene>
    <name evidence="2" type="ORF">Desgi_2121</name>
</gene>
<dbReference type="AlphaFoldDB" id="R4KM12"/>
<sequence>MKRLHLWAILLISIITIITCALWPSDTAEYPTVPSVYGFGLPRPEPIEYAPEPGHVYMVTVDRLTLQDMADHPDLFDEITDSAALGLMSVGVEGGLIADNTYASIGAGAPINASGTGTHGLCEWELLQGVPANEIFLQRTGFIAPDGAVLQLDIARIKKISEANRYSAIPGLLGTVLQDNHVAVSILGNADNSEKSARPAVALAMNKDGLVQSGDVSDNLLINDPSFPGGVRTDYDKLLPLITKHRKNPGFTVVELGDLERLDILGNFLEESIIQDNRRETLARMTSLVTRLLEQMDKEQDLLLLVSPTPRGNFVPSTNYITPVMAIGRSIESGLLTSPTTRRPGIIRNTDLAPTVLDFYNLDTPSLMYGRSMQVIGTDQNVTRLSSLYGQLEQTSQSRSPVLHNYVLALLILVLMSLAAVFMPRINILLPVLKPLLLAVMAAPVALLLVTLLPHGTLTMLVLEVIALTLFITSAIILWQENQANDLDAFIIISLLTSLFIVVDLFLGAPLQKNSLLGYDPIAGARFYGIGNEYMGVLTGSTIIGTTALITRLGTCQRKAILAGIGLYYFITLYAIAAPEKGTNVGGSLAGAFAFLVTFLLLAGVKFNFKTILKTASSVGLLLLLLIIYDLQRPLESQSHIGRTASLILQNGPGEIINIIYRKISMNIKLIKYTIWSRVFLASLASLVILFYRPVGVMQHIHSNYNDMFKGFIGVTAASIIALIVNDSGVVAAATAMIFGAPPLLYLVIRTRLPHVQ</sequence>
<organism evidence="2 3">
    <name type="scientific">Desulfoscipio gibsoniae DSM 7213</name>
    <dbReference type="NCBI Taxonomy" id="767817"/>
    <lineage>
        <taxon>Bacteria</taxon>
        <taxon>Bacillati</taxon>
        <taxon>Bacillota</taxon>
        <taxon>Clostridia</taxon>
        <taxon>Eubacteriales</taxon>
        <taxon>Desulfallaceae</taxon>
        <taxon>Desulfoscipio</taxon>
    </lineage>
</organism>
<evidence type="ECO:0000313" key="2">
    <source>
        <dbReference type="EMBL" id="AGL01555.1"/>
    </source>
</evidence>
<keyword evidence="1" id="KW-0472">Membrane</keyword>
<reference evidence="2 3" key="1">
    <citation type="submission" date="2012-01" db="EMBL/GenBank/DDBJ databases">
        <title>Complete sequence of Desulfotomaculum gibsoniae DSM 7213.</title>
        <authorList>
            <consortium name="US DOE Joint Genome Institute"/>
            <person name="Lucas S."/>
            <person name="Han J."/>
            <person name="Lapidus A."/>
            <person name="Cheng J.-F."/>
            <person name="Goodwin L."/>
            <person name="Pitluck S."/>
            <person name="Peters L."/>
            <person name="Ovchinnikova G."/>
            <person name="Teshima H."/>
            <person name="Detter J.C."/>
            <person name="Han C."/>
            <person name="Tapia R."/>
            <person name="Land M."/>
            <person name="Hauser L."/>
            <person name="Kyrpides N."/>
            <person name="Ivanova N."/>
            <person name="Pagani I."/>
            <person name="Parshina S."/>
            <person name="Plugge C."/>
            <person name="Muyzer G."/>
            <person name="Kuever J."/>
            <person name="Ivanova A."/>
            <person name="Nazina T."/>
            <person name="Klenk H.-P."/>
            <person name="Brambilla E."/>
            <person name="Spring S."/>
            <person name="Stams A.F."/>
            <person name="Woyke T."/>
        </authorList>
    </citation>
    <scope>NUCLEOTIDE SEQUENCE [LARGE SCALE GENOMIC DNA]</scope>
    <source>
        <strain evidence="2 3">DSM 7213</strain>
    </source>
</reference>
<feature type="transmembrane region" description="Helical" evidence="1">
    <location>
        <begin position="403"/>
        <end position="423"/>
    </location>
</feature>
<feature type="transmembrane region" description="Helical" evidence="1">
    <location>
        <begin position="490"/>
        <end position="511"/>
    </location>
</feature>
<evidence type="ECO:0000313" key="3">
    <source>
        <dbReference type="Proteomes" id="UP000013520"/>
    </source>
</evidence>
<dbReference type="HOGENOM" id="CLU_013382_1_0_9"/>
<dbReference type="SUPFAM" id="SSF53649">
    <property type="entry name" value="Alkaline phosphatase-like"/>
    <property type="match status" value="1"/>
</dbReference>
<dbReference type="InterPro" id="IPR017850">
    <property type="entry name" value="Alkaline_phosphatase_core_sf"/>
</dbReference>
<feature type="transmembrane region" description="Helical" evidence="1">
    <location>
        <begin position="675"/>
        <end position="695"/>
    </location>
</feature>
<feature type="transmembrane region" description="Helical" evidence="1">
    <location>
        <begin position="435"/>
        <end position="453"/>
    </location>
</feature>
<dbReference type="Proteomes" id="UP000013520">
    <property type="component" value="Chromosome"/>
</dbReference>
<dbReference type="STRING" id="767817.Desgi_2121"/>
<dbReference type="OrthoDB" id="3199331at2"/>
<keyword evidence="1" id="KW-1133">Transmembrane helix</keyword>